<keyword evidence="6 8" id="KW-1133">Transmembrane helix</keyword>
<feature type="transmembrane region" description="Helical" evidence="8">
    <location>
        <begin position="383"/>
        <end position="406"/>
    </location>
</feature>
<evidence type="ECO:0000256" key="1">
    <source>
        <dbReference type="ARBA" id="ARBA00004651"/>
    </source>
</evidence>
<dbReference type="STRING" id="313368.SAMN04488012_107114"/>
<comment type="similarity">
    <text evidence="2">Belongs to the BCCT transporter (TC 2.A.15) family.</text>
</comment>
<evidence type="ECO:0000256" key="3">
    <source>
        <dbReference type="ARBA" id="ARBA00022448"/>
    </source>
</evidence>
<feature type="transmembrane region" description="Helical" evidence="8">
    <location>
        <begin position="353"/>
        <end position="371"/>
    </location>
</feature>
<feature type="transmembrane region" description="Helical" evidence="8">
    <location>
        <begin position="258"/>
        <end position="279"/>
    </location>
</feature>
<dbReference type="Proteomes" id="UP000184040">
    <property type="component" value="Unassembled WGS sequence"/>
</dbReference>
<evidence type="ECO:0000256" key="5">
    <source>
        <dbReference type="ARBA" id="ARBA00022692"/>
    </source>
</evidence>
<keyword evidence="7 8" id="KW-0472">Membrane</keyword>
<evidence type="ECO:0000256" key="4">
    <source>
        <dbReference type="ARBA" id="ARBA00022475"/>
    </source>
</evidence>
<evidence type="ECO:0000313" key="9">
    <source>
        <dbReference type="EMBL" id="SHJ31964.1"/>
    </source>
</evidence>
<feature type="transmembrane region" description="Helical" evidence="8">
    <location>
        <begin position="21"/>
        <end position="42"/>
    </location>
</feature>
<dbReference type="GO" id="GO:0005886">
    <property type="term" value="C:plasma membrane"/>
    <property type="evidence" value="ECO:0007669"/>
    <property type="project" value="UniProtKB-SubCell"/>
</dbReference>
<feature type="transmembrane region" description="Helical" evidence="8">
    <location>
        <begin position="207"/>
        <end position="228"/>
    </location>
</feature>
<dbReference type="AlphaFoldDB" id="A0A1M6IBY4"/>
<reference evidence="9 10" key="1">
    <citation type="submission" date="2016-11" db="EMBL/GenBank/DDBJ databases">
        <authorList>
            <person name="Jaros S."/>
            <person name="Januszkiewicz K."/>
            <person name="Wedrychowicz H."/>
        </authorList>
    </citation>
    <scope>NUCLEOTIDE SEQUENCE [LARGE SCALE GENOMIC DNA]</scope>
    <source>
        <strain evidence="9 10">DSM 26892</strain>
    </source>
</reference>
<evidence type="ECO:0000256" key="8">
    <source>
        <dbReference type="SAM" id="Phobius"/>
    </source>
</evidence>
<organism evidence="9 10">
    <name type="scientific">Palleronia salina</name>
    <dbReference type="NCBI Taxonomy" id="313368"/>
    <lineage>
        <taxon>Bacteria</taxon>
        <taxon>Pseudomonadati</taxon>
        <taxon>Pseudomonadota</taxon>
        <taxon>Alphaproteobacteria</taxon>
        <taxon>Rhodobacterales</taxon>
        <taxon>Roseobacteraceae</taxon>
        <taxon>Palleronia</taxon>
    </lineage>
</organism>
<feature type="transmembrane region" description="Helical" evidence="8">
    <location>
        <begin position="62"/>
        <end position="83"/>
    </location>
</feature>
<evidence type="ECO:0000256" key="6">
    <source>
        <dbReference type="ARBA" id="ARBA00022989"/>
    </source>
</evidence>
<feature type="transmembrane region" description="Helical" evidence="8">
    <location>
        <begin position="483"/>
        <end position="503"/>
    </location>
</feature>
<feature type="transmembrane region" description="Helical" evidence="8">
    <location>
        <begin position="438"/>
        <end position="457"/>
    </location>
</feature>
<protein>
    <submittedName>
        <fullName evidence="9">Choline/carnitine/betaine transport</fullName>
    </submittedName>
</protein>
<evidence type="ECO:0000256" key="2">
    <source>
        <dbReference type="ARBA" id="ARBA00005658"/>
    </source>
</evidence>
<proteinExistence type="inferred from homology"/>
<dbReference type="EMBL" id="FQZA01000007">
    <property type="protein sequence ID" value="SHJ31964.1"/>
    <property type="molecule type" value="Genomic_DNA"/>
</dbReference>
<keyword evidence="5 8" id="KW-0812">Transmembrane</keyword>
<feature type="transmembrane region" description="Helical" evidence="8">
    <location>
        <begin position="103"/>
        <end position="124"/>
    </location>
</feature>
<dbReference type="InterPro" id="IPR000060">
    <property type="entry name" value="BCCT_transptr"/>
</dbReference>
<accession>A0A1M6IBY4</accession>
<evidence type="ECO:0000256" key="7">
    <source>
        <dbReference type="ARBA" id="ARBA00023136"/>
    </source>
</evidence>
<keyword evidence="10" id="KW-1185">Reference proteome</keyword>
<feature type="transmembrane region" description="Helical" evidence="8">
    <location>
        <begin position="291"/>
        <end position="319"/>
    </location>
</feature>
<feature type="transmembrane region" description="Helical" evidence="8">
    <location>
        <begin position="509"/>
        <end position="529"/>
    </location>
</feature>
<comment type="subcellular location">
    <subcellularLocation>
        <location evidence="1">Cell membrane</location>
        <topology evidence="1">Multi-pass membrane protein</topology>
    </subcellularLocation>
</comment>
<feature type="transmembrane region" description="Helical" evidence="8">
    <location>
        <begin position="157"/>
        <end position="180"/>
    </location>
</feature>
<sequence length="554" mass="59349">MKPPITEIDIKTADGGFYDGFTTHVTITAKLIIGALIVWAVAFPEQAGAFLSNINSFILAFFNLWYIYAIALFLLTCFILAAVPSSGKLKLGLDHEKPEFDNFSWFSMMFGAGIGIGMLTFATAEPLYHWQSNPQTIQGITTESGADNVRAAYQWSFLHWGLGAWGAYALAGLGLAFFSYRRGLPLTIRSSLTPLFGDRMAGRTGHVVDVVAVVATVLGVAQTLGFGVEQFIAGLERIGFGSWLTRPDGDGGTTSTTAGIIFALVVIMGASTLSALSGVGKGIKWLSNINMGLSFFLLAFFVIFGSTFFGLSALFVGIWDYLVALPGMLFTVWDADAAGVEGELGDWQAAWSVFYWAWWIAFAPFVGLFLARISKGRTIREYVLGALIVPSLMCFVWFALVGGTAIDLELSGTADGAIVGAGQEDQLFAMLAVMLQPALAWIFSVIVVVLLLTYLVTSADSAVLIINTINAAGDEGPKARPHILFWGAALGLVVGSLLIGGGLSAVQTAMVIGALPFSVVMVLMCVALFKAVYRDYKREQQGIPTLYDPAQPAE</sequence>
<dbReference type="PANTHER" id="PTHR30047:SF7">
    <property type="entry name" value="HIGH-AFFINITY CHOLINE TRANSPORT PROTEIN"/>
    <property type="match status" value="1"/>
</dbReference>
<dbReference type="GO" id="GO:0022857">
    <property type="term" value="F:transmembrane transporter activity"/>
    <property type="evidence" value="ECO:0007669"/>
    <property type="project" value="InterPro"/>
</dbReference>
<keyword evidence="3" id="KW-0813">Transport</keyword>
<name>A0A1M6IBY4_9RHOB</name>
<dbReference type="RefSeq" id="WP_073128925.1">
    <property type="nucleotide sequence ID" value="NZ_FQZA01000007.1"/>
</dbReference>
<keyword evidence="4" id="KW-1003">Cell membrane</keyword>
<gene>
    <name evidence="9" type="ORF">SAMN04488012_107114</name>
</gene>
<dbReference type="Pfam" id="PF02028">
    <property type="entry name" value="BCCT"/>
    <property type="match status" value="1"/>
</dbReference>
<dbReference type="PANTHER" id="PTHR30047">
    <property type="entry name" value="HIGH-AFFINITY CHOLINE TRANSPORT PROTEIN-RELATED"/>
    <property type="match status" value="1"/>
</dbReference>
<evidence type="ECO:0000313" key="10">
    <source>
        <dbReference type="Proteomes" id="UP000184040"/>
    </source>
</evidence>